<dbReference type="Proteomes" id="UP000326029">
    <property type="component" value="Chromosome"/>
</dbReference>
<proteinExistence type="predicted"/>
<evidence type="ECO:0000313" key="1">
    <source>
        <dbReference type="EMBL" id="GGR48299.1"/>
    </source>
</evidence>
<dbReference type="Proteomes" id="UP000642014">
    <property type="component" value="Unassembled WGS sequence"/>
</dbReference>
<dbReference type="EMBL" id="CP023693">
    <property type="protein sequence ID" value="QEV30888.1"/>
    <property type="molecule type" value="Genomic_DNA"/>
</dbReference>
<name>A0AAV4KT23_9ACTN</name>
<organism evidence="1 4">
    <name type="scientific">Streptomyces cinereoruber</name>
    <dbReference type="NCBI Taxonomy" id="67260"/>
    <lineage>
        <taxon>Bacteria</taxon>
        <taxon>Bacillati</taxon>
        <taxon>Actinomycetota</taxon>
        <taxon>Actinomycetes</taxon>
        <taxon>Kitasatosporales</taxon>
        <taxon>Streptomycetaceae</taxon>
        <taxon>Streptomyces</taxon>
    </lineage>
</organism>
<reference evidence="1" key="3">
    <citation type="submission" date="2023-08" db="EMBL/GenBank/DDBJ databases">
        <authorList>
            <person name="Sun Q."/>
            <person name="Ohkuma M."/>
        </authorList>
    </citation>
    <scope>NUCLEOTIDE SEQUENCE</scope>
    <source>
        <strain evidence="1">JCM 4205</strain>
    </source>
</reference>
<evidence type="ECO:0000313" key="4">
    <source>
        <dbReference type="Proteomes" id="UP000642014"/>
    </source>
</evidence>
<evidence type="ECO:0000313" key="3">
    <source>
        <dbReference type="Proteomes" id="UP000326029"/>
    </source>
</evidence>
<accession>A0AAV4KT23</accession>
<sequence>MPFIRGYAKRDGTAVRAHWRAPAGTHKQTVLAIGIVAAVFIFGGSGTPAGGAPGGGERLPAPRSSSGVTYPIKWPGWENPASRKDPVPAPTVSYPIRWPGWKQAAPRPVPAVSYPIKWDRSGGGR</sequence>
<keyword evidence="3" id="KW-1185">Reference proteome</keyword>
<reference evidence="1 4" key="1">
    <citation type="journal article" date="2014" name="Int. J. Syst. Evol. Microbiol.">
        <title>Complete genome sequence of Corynebacterium casei LMG S-19264T (=DSM 44701T), isolated from a smear-ripened cheese.</title>
        <authorList>
            <consortium name="US DOE Joint Genome Institute (JGI-PGF)"/>
            <person name="Walter F."/>
            <person name="Albersmeier A."/>
            <person name="Kalinowski J."/>
            <person name="Ruckert C."/>
        </authorList>
    </citation>
    <scope>NUCLEOTIDE SEQUENCE [LARGE SCALE GENOMIC DNA]</scope>
    <source>
        <strain evidence="1 4">JCM 4205</strain>
    </source>
</reference>
<dbReference type="EMBL" id="BMSJ01000014">
    <property type="protein sequence ID" value="GGR48299.1"/>
    <property type="molecule type" value="Genomic_DNA"/>
</dbReference>
<evidence type="ECO:0000313" key="2">
    <source>
        <dbReference type="EMBL" id="QEV30888.1"/>
    </source>
</evidence>
<protein>
    <submittedName>
        <fullName evidence="1">Uncharacterized protein</fullName>
    </submittedName>
</protein>
<dbReference type="AlphaFoldDB" id="A0AAV4KT23"/>
<gene>
    <name evidence="2" type="ORF">CP977_00645</name>
    <name evidence="1" type="ORF">GCM10010497_59690</name>
</gene>
<reference evidence="2 3" key="2">
    <citation type="submission" date="2017-09" db="EMBL/GenBank/DDBJ databases">
        <authorList>
            <person name="Lee N."/>
            <person name="Cho B.-K."/>
        </authorList>
    </citation>
    <scope>NUCLEOTIDE SEQUENCE [LARGE SCALE GENOMIC DNA]</scope>
    <source>
        <strain evidence="2 3">ATCC 19740</strain>
    </source>
</reference>